<proteinExistence type="predicted"/>
<dbReference type="PANTHER" id="PTHR33387">
    <property type="entry name" value="RMLC-LIKE JELLY ROLL FOLD PROTEIN"/>
    <property type="match status" value="1"/>
</dbReference>
<evidence type="ECO:0000259" key="1">
    <source>
        <dbReference type="Pfam" id="PF06172"/>
    </source>
</evidence>
<dbReference type="InterPro" id="IPR009327">
    <property type="entry name" value="Cupin_DUF985"/>
</dbReference>
<dbReference type="EMBL" id="FOGI01000006">
    <property type="protein sequence ID" value="SER95245.1"/>
    <property type="molecule type" value="Genomic_DNA"/>
</dbReference>
<dbReference type="STRING" id="155974.SAMN04487818_106215"/>
<evidence type="ECO:0000313" key="2">
    <source>
        <dbReference type="EMBL" id="SER95245.1"/>
    </source>
</evidence>
<dbReference type="Proteomes" id="UP000199051">
    <property type="component" value="Unassembled WGS sequence"/>
</dbReference>
<feature type="domain" description="DUF985" evidence="1">
    <location>
        <begin position="10"/>
        <end position="125"/>
    </location>
</feature>
<evidence type="ECO:0000313" key="3">
    <source>
        <dbReference type="Proteomes" id="UP000199051"/>
    </source>
</evidence>
<dbReference type="RefSeq" id="WP_092778669.1">
    <property type="nucleotide sequence ID" value="NZ_FOGI01000006.1"/>
</dbReference>
<dbReference type="Gene3D" id="2.60.120.10">
    <property type="entry name" value="Jelly Rolls"/>
    <property type="match status" value="1"/>
</dbReference>
<dbReference type="PANTHER" id="PTHR33387:SF3">
    <property type="entry name" value="DUF985 DOMAIN-CONTAINING PROTEIN"/>
    <property type="match status" value="1"/>
</dbReference>
<dbReference type="Pfam" id="PF06172">
    <property type="entry name" value="Cupin_5"/>
    <property type="match status" value="1"/>
</dbReference>
<dbReference type="AlphaFoldDB" id="A0A1H9TDC2"/>
<keyword evidence="3" id="KW-1185">Reference proteome</keyword>
<dbReference type="CDD" id="cd06121">
    <property type="entry name" value="cupin_YML079wp"/>
    <property type="match status" value="1"/>
</dbReference>
<organism evidence="2 3">
    <name type="scientific">Actinokineospora terrae</name>
    <dbReference type="NCBI Taxonomy" id="155974"/>
    <lineage>
        <taxon>Bacteria</taxon>
        <taxon>Bacillati</taxon>
        <taxon>Actinomycetota</taxon>
        <taxon>Actinomycetes</taxon>
        <taxon>Pseudonocardiales</taxon>
        <taxon>Pseudonocardiaceae</taxon>
        <taxon>Actinokineospora</taxon>
    </lineage>
</organism>
<sequence>MSDPVAAYTAALGLSPLPVEGGRWARSWADDTFSAIYYLLEHPEFSAWHRLDRPELYVHHAGAPLITHLIGPDGYRAHRLGPDVAAGERPQLLVPAGTWQASETATWSLVGTVVVPPYTDAAVEFGVPDALPAGLARLLSAASP</sequence>
<protein>
    <recommendedName>
        <fullName evidence="1">DUF985 domain-containing protein</fullName>
    </recommendedName>
</protein>
<accession>A0A1H9TDC2</accession>
<name>A0A1H9TDC2_9PSEU</name>
<reference evidence="3" key="1">
    <citation type="submission" date="2016-10" db="EMBL/GenBank/DDBJ databases">
        <authorList>
            <person name="Varghese N."/>
            <person name="Submissions S."/>
        </authorList>
    </citation>
    <scope>NUCLEOTIDE SEQUENCE [LARGE SCALE GENOMIC DNA]</scope>
    <source>
        <strain evidence="3">DSM 44260</strain>
    </source>
</reference>
<dbReference type="InterPro" id="IPR011051">
    <property type="entry name" value="RmlC_Cupin_sf"/>
</dbReference>
<gene>
    <name evidence="2" type="ORF">SAMN04487818_106215</name>
</gene>
<dbReference type="SUPFAM" id="SSF51182">
    <property type="entry name" value="RmlC-like cupins"/>
    <property type="match status" value="1"/>
</dbReference>
<dbReference type="InterPro" id="IPR039935">
    <property type="entry name" value="YML079W-like"/>
</dbReference>
<dbReference type="InterPro" id="IPR014710">
    <property type="entry name" value="RmlC-like_jellyroll"/>
</dbReference>